<organism evidence="5 6">
    <name type="scientific">Exocentrus adspersus</name>
    <dbReference type="NCBI Taxonomy" id="1586481"/>
    <lineage>
        <taxon>Eukaryota</taxon>
        <taxon>Metazoa</taxon>
        <taxon>Ecdysozoa</taxon>
        <taxon>Arthropoda</taxon>
        <taxon>Hexapoda</taxon>
        <taxon>Insecta</taxon>
        <taxon>Pterygota</taxon>
        <taxon>Neoptera</taxon>
        <taxon>Endopterygota</taxon>
        <taxon>Coleoptera</taxon>
        <taxon>Polyphaga</taxon>
        <taxon>Cucujiformia</taxon>
        <taxon>Chrysomeloidea</taxon>
        <taxon>Cerambycidae</taxon>
        <taxon>Lamiinae</taxon>
        <taxon>Acanthocinini</taxon>
        <taxon>Exocentrus</taxon>
    </lineage>
</organism>
<dbReference type="Pfam" id="PF23328">
    <property type="entry name" value="Sha_B_N"/>
    <property type="match status" value="1"/>
</dbReference>
<keyword evidence="6" id="KW-1185">Reference proteome</keyword>
<feature type="compositionally biased region" description="Polar residues" evidence="1">
    <location>
        <begin position="1055"/>
        <end position="1066"/>
    </location>
</feature>
<evidence type="ECO:0000259" key="4">
    <source>
        <dbReference type="Pfam" id="PF23328"/>
    </source>
</evidence>
<evidence type="ECO:0000256" key="1">
    <source>
        <dbReference type="SAM" id="MobiDB-lite"/>
    </source>
</evidence>
<keyword evidence="2" id="KW-1133">Transmembrane helix</keyword>
<proteinExistence type="predicted"/>
<evidence type="ECO:0000313" key="6">
    <source>
        <dbReference type="Proteomes" id="UP001159042"/>
    </source>
</evidence>
<accession>A0AAV8WHH4</accession>
<feature type="region of interest" description="Disordered" evidence="1">
    <location>
        <begin position="1003"/>
        <end position="1030"/>
    </location>
</feature>
<feature type="region of interest" description="Disordered" evidence="1">
    <location>
        <begin position="599"/>
        <end position="629"/>
    </location>
</feature>
<dbReference type="Proteomes" id="UP001159042">
    <property type="component" value="Unassembled WGS sequence"/>
</dbReference>
<sequence>METERYALKASWLLVTLLLGVVPTTATPSTEAGMGSNLHITRHNSGDIFSQLTRSSPVCTEDTCVGLSSGTATALSETDLCTCRCHPHLPAFREDLRICVDDIHECVLAPFVGGATSQQIPFVFLPLKGQIIHPSKEISFEGIQTPVCAVSGAKFMTESGWMELRNPVDADVPFRLFRDEGRTFLQWIGEPDLRNKMSGRLVLVYLVCRDLGVEQPVEQSSVQMFSPCVAFRVVGTPTKYLSNVTEVAFIPDAHSSDINSEGDHLSFSEYIAIGVCSVLLGLIYVASVFLYIHLKKRNSSESSDKNGLDNQSLGAVEEGIVKNNPLLAISSHFPNAEAAYSDSNSSDTEATPDIIQHHDDRRRHMQITSAMIHPPRQLYSYSSRSSPFSSLEHLPQDSTTNERLPEENVSIVETLEGREDRPDNVRALTGTTRKKLYFNPAYFEPELMMAPPPAALEFLSKIREVIAIAKQKMESKKFAPSLLNIPEEENPHRETLYEYEISKSVSRRSSAISLKRENSRRKTCTGCPGCEPQDFKSLNGKLPEFPTLPACQNCTVTANDSKQRSIRKWLEDVPIIRTGNESSFHQDVVLMNSVRRLRSPTRSLPPDNIDTDELDRALSPRPASERGVNRDLYNYKVLHSRPTRSKPRHKQSYYETVPLEKEEVAINLPPPDMIHEAMAVDKSEEKVTTLTKQQMNAVINELTVHRDLLKHQVQSPVPDKKNLVPDYETDSLERSGNKGFSTPTEYADASSSQPSPNLSTALPDHEEMTMRNAIFNTKTGNMTISKINMDMLQEDEHDYELIVLKKGTIIDGNLYKLPELLQRNNGYSLVSEVYVNNGYNYSSNPSTPSGSSCSSLEKKSLKVRYEEGFDKPGRLLIEVEDCPDNYIPVNDSDNFEPDTLDRKPSKKESKSKSREDVEFVDSLERPHQILLRTTGSFKSDSVQTEVGNVEPSNFNRMFGSLREIYEAKTKGLFMKDVEEAELSSVLSSSDGEGRLLTLEERHSKRQRAKGIVQPDVIPPPPHDGTALYEHPKPPRKIIAAEGVTRNGAVLPKNSLGRSVSRNQNHDSCAAPDTPEDYKLCLVQKSRKDGNITKMIQTEDVVVKKGNNDIHHTHLAALGARA</sequence>
<feature type="compositionally biased region" description="Basic and acidic residues" evidence="1">
    <location>
        <begin position="899"/>
        <end position="919"/>
    </location>
</feature>
<dbReference type="PANTHER" id="PTHR39387">
    <property type="entry name" value="SHAVENOID, ISOFORM B"/>
    <property type="match status" value="1"/>
</dbReference>
<feature type="domain" description="Shavenoid isoform B-like N-terminal" evidence="4">
    <location>
        <begin position="38"/>
        <end position="104"/>
    </location>
</feature>
<evidence type="ECO:0000256" key="2">
    <source>
        <dbReference type="SAM" id="Phobius"/>
    </source>
</evidence>
<keyword evidence="2" id="KW-0472">Membrane</keyword>
<dbReference type="EMBL" id="JANEYG010000001">
    <property type="protein sequence ID" value="KAJ8925891.1"/>
    <property type="molecule type" value="Genomic_DNA"/>
</dbReference>
<feature type="compositionally biased region" description="Basic and acidic residues" evidence="1">
    <location>
        <begin position="614"/>
        <end position="629"/>
    </location>
</feature>
<gene>
    <name evidence="5" type="ORF">NQ315_009743</name>
</gene>
<dbReference type="PANTHER" id="PTHR39387:SF1">
    <property type="entry name" value="SHAVENOID, ISOFORM B"/>
    <property type="match status" value="1"/>
</dbReference>
<evidence type="ECO:0000313" key="5">
    <source>
        <dbReference type="EMBL" id="KAJ8925891.1"/>
    </source>
</evidence>
<feature type="region of interest" description="Disordered" evidence="1">
    <location>
        <begin position="714"/>
        <end position="762"/>
    </location>
</feature>
<evidence type="ECO:0000256" key="3">
    <source>
        <dbReference type="SAM" id="SignalP"/>
    </source>
</evidence>
<dbReference type="AlphaFoldDB" id="A0AAV8WHH4"/>
<feature type="transmembrane region" description="Helical" evidence="2">
    <location>
        <begin position="270"/>
        <end position="292"/>
    </location>
</feature>
<name>A0AAV8WHH4_9CUCU</name>
<dbReference type="InterPro" id="IPR057507">
    <property type="entry name" value="Sha_B-like_N"/>
</dbReference>
<feature type="signal peptide" evidence="3">
    <location>
        <begin position="1"/>
        <end position="26"/>
    </location>
</feature>
<protein>
    <recommendedName>
        <fullName evidence="4">Shavenoid isoform B-like N-terminal domain-containing protein</fullName>
    </recommendedName>
</protein>
<keyword evidence="3" id="KW-0732">Signal</keyword>
<reference evidence="5 6" key="1">
    <citation type="journal article" date="2023" name="Insect Mol. Biol.">
        <title>Genome sequencing provides insights into the evolution of gene families encoding plant cell wall-degrading enzymes in longhorned beetles.</title>
        <authorList>
            <person name="Shin N.R."/>
            <person name="Okamura Y."/>
            <person name="Kirsch R."/>
            <person name="Pauchet Y."/>
        </authorList>
    </citation>
    <scope>NUCLEOTIDE SEQUENCE [LARGE SCALE GENOMIC DNA]</scope>
    <source>
        <strain evidence="5">EAD_L_NR</strain>
    </source>
</reference>
<dbReference type="GO" id="GO:0035317">
    <property type="term" value="P:imaginal disc-derived wing hair organization"/>
    <property type="evidence" value="ECO:0007669"/>
    <property type="project" value="TreeGrafter"/>
</dbReference>
<feature type="region of interest" description="Disordered" evidence="1">
    <location>
        <begin position="1052"/>
        <end position="1071"/>
    </location>
</feature>
<feature type="region of interest" description="Disordered" evidence="1">
    <location>
        <begin position="887"/>
        <end position="919"/>
    </location>
</feature>
<feature type="chain" id="PRO_5043451566" description="Shavenoid isoform B-like N-terminal domain-containing protein" evidence="3">
    <location>
        <begin position="27"/>
        <end position="1121"/>
    </location>
</feature>
<feature type="compositionally biased region" description="Polar residues" evidence="1">
    <location>
        <begin position="738"/>
        <end position="760"/>
    </location>
</feature>
<comment type="caution">
    <text evidence="5">The sequence shown here is derived from an EMBL/GenBank/DDBJ whole genome shotgun (WGS) entry which is preliminary data.</text>
</comment>
<dbReference type="GO" id="GO:0005938">
    <property type="term" value="C:cell cortex"/>
    <property type="evidence" value="ECO:0007669"/>
    <property type="project" value="TreeGrafter"/>
</dbReference>
<keyword evidence="2" id="KW-0812">Transmembrane</keyword>